<reference evidence="8" key="1">
    <citation type="journal article" date="2019" name="Int. J. Syst. Evol. Microbiol.">
        <title>The Global Catalogue of Microorganisms (GCM) 10K type strain sequencing project: providing services to taxonomists for standard genome sequencing and annotation.</title>
        <authorList>
            <consortium name="The Broad Institute Genomics Platform"/>
            <consortium name="The Broad Institute Genome Sequencing Center for Infectious Disease"/>
            <person name="Wu L."/>
            <person name="Ma J."/>
        </authorList>
    </citation>
    <scope>NUCLEOTIDE SEQUENCE [LARGE SCALE GENOMIC DNA]</scope>
    <source>
        <strain evidence="8">NBRC 106396</strain>
    </source>
</reference>
<proteinExistence type="predicted"/>
<comment type="caution">
    <text evidence="7">The sequence shown here is derived from an EMBL/GenBank/DDBJ whole genome shotgun (WGS) entry which is preliminary data.</text>
</comment>
<evidence type="ECO:0000259" key="6">
    <source>
        <dbReference type="Pfam" id="PF12698"/>
    </source>
</evidence>
<feature type="transmembrane region" description="Helical" evidence="5">
    <location>
        <begin position="364"/>
        <end position="384"/>
    </location>
</feature>
<gene>
    <name evidence="7" type="ORF">ACFQPF_01455</name>
</gene>
<protein>
    <submittedName>
        <fullName evidence="7">ABC transporter permease</fullName>
    </submittedName>
</protein>
<accession>A0ABW2NI32</accession>
<keyword evidence="3 5" id="KW-1133">Transmembrane helix</keyword>
<dbReference type="PANTHER" id="PTHR43077:SF5">
    <property type="entry name" value="PHAGE INFECTION PROTEIN"/>
    <property type="match status" value="1"/>
</dbReference>
<sequence>MKDIMRFFQQKMTWLGLIIVIAAISVIGLAQIGSTSNPVPKNMPVAFIQNDQPFSLPNGQKLSIGNQIAEKIISQRGEKKPIQWTLLKDKETAMDELNQMKYYAVLFIPDQLSQDVASSLSPKPQKAEVTIYINQGKNTTGANLVRQGMEGLTDTMNAALRAQLLSAIKVQGDQLNTAQAAALSEPITFKLENVNAVPPKSMNGNAPVAFTILAWFGAIVASVSLYTASKKATSAAKRSSSGIIAAQSVTGVIYAMTAALITLLLAKWLDLALPDALTFITYFFIISYCFYCIQSALLNVLGLSAMPLLILVFFFGSPILSLPEEMLPPFTQDWLYSWIPLRFGADVFRDILYFGNDMNLETPLTILITAAAISLGVSLLSAIIPSNRRQTKTEKI</sequence>
<feature type="transmembrane region" description="Helical" evidence="5">
    <location>
        <begin position="300"/>
        <end position="320"/>
    </location>
</feature>
<organism evidence="7 8">
    <name type="scientific">Fictibacillus iocasae</name>
    <dbReference type="NCBI Taxonomy" id="2715437"/>
    <lineage>
        <taxon>Bacteria</taxon>
        <taxon>Bacillati</taxon>
        <taxon>Bacillota</taxon>
        <taxon>Bacilli</taxon>
        <taxon>Bacillales</taxon>
        <taxon>Fictibacillaceae</taxon>
        <taxon>Fictibacillus</taxon>
    </lineage>
</organism>
<dbReference type="InterPro" id="IPR013525">
    <property type="entry name" value="ABC2_TM"/>
</dbReference>
<feature type="transmembrane region" description="Helical" evidence="5">
    <location>
        <begin position="208"/>
        <end position="228"/>
    </location>
</feature>
<feature type="transmembrane region" description="Helical" evidence="5">
    <location>
        <begin position="271"/>
        <end position="293"/>
    </location>
</feature>
<comment type="subcellular location">
    <subcellularLocation>
        <location evidence="1">Membrane</location>
        <topology evidence="1">Multi-pass membrane protein</topology>
    </subcellularLocation>
</comment>
<keyword evidence="2 5" id="KW-0812">Transmembrane</keyword>
<dbReference type="PANTHER" id="PTHR43077">
    <property type="entry name" value="TRANSPORT PERMEASE YVFS-RELATED"/>
    <property type="match status" value="1"/>
</dbReference>
<dbReference type="EMBL" id="JBHTCP010000002">
    <property type="protein sequence ID" value="MFC7370345.1"/>
    <property type="molecule type" value="Genomic_DNA"/>
</dbReference>
<evidence type="ECO:0000256" key="1">
    <source>
        <dbReference type="ARBA" id="ARBA00004141"/>
    </source>
</evidence>
<evidence type="ECO:0000256" key="3">
    <source>
        <dbReference type="ARBA" id="ARBA00022989"/>
    </source>
</evidence>
<feature type="transmembrane region" description="Helical" evidence="5">
    <location>
        <begin position="240"/>
        <end position="265"/>
    </location>
</feature>
<dbReference type="Pfam" id="PF12698">
    <property type="entry name" value="ABC2_membrane_3"/>
    <property type="match status" value="1"/>
</dbReference>
<dbReference type="InterPro" id="IPR051328">
    <property type="entry name" value="T7SS_ABC-Transporter"/>
</dbReference>
<dbReference type="Gene3D" id="3.40.1710.10">
    <property type="entry name" value="abc type-2 transporter like domain"/>
    <property type="match status" value="1"/>
</dbReference>
<feature type="domain" description="ABC-2 type transporter transmembrane" evidence="6">
    <location>
        <begin position="14"/>
        <end position="379"/>
    </location>
</feature>
<feature type="transmembrane region" description="Helical" evidence="5">
    <location>
        <begin position="12"/>
        <end position="33"/>
    </location>
</feature>
<dbReference type="Proteomes" id="UP001596549">
    <property type="component" value="Unassembled WGS sequence"/>
</dbReference>
<evidence type="ECO:0000313" key="8">
    <source>
        <dbReference type="Proteomes" id="UP001596549"/>
    </source>
</evidence>
<evidence type="ECO:0000256" key="2">
    <source>
        <dbReference type="ARBA" id="ARBA00022692"/>
    </source>
</evidence>
<name>A0ABW2NI32_9BACL</name>
<keyword evidence="4 5" id="KW-0472">Membrane</keyword>
<evidence type="ECO:0000313" key="7">
    <source>
        <dbReference type="EMBL" id="MFC7370345.1"/>
    </source>
</evidence>
<dbReference type="RefSeq" id="WP_379745427.1">
    <property type="nucleotide sequence ID" value="NZ_JBHTCP010000002.1"/>
</dbReference>
<evidence type="ECO:0000256" key="5">
    <source>
        <dbReference type="SAM" id="Phobius"/>
    </source>
</evidence>
<keyword evidence="8" id="KW-1185">Reference proteome</keyword>
<evidence type="ECO:0000256" key="4">
    <source>
        <dbReference type="ARBA" id="ARBA00023136"/>
    </source>
</evidence>